<proteinExistence type="predicted"/>
<evidence type="ECO:0000313" key="2">
    <source>
        <dbReference type="Proteomes" id="UP001470230"/>
    </source>
</evidence>
<gene>
    <name evidence="1" type="ORF">M9Y10_011919</name>
</gene>
<sequence length="83" mass="9514">MDFHCCYSWSQINSQANNNNEYNNKFFENSNDMLKSQSSNVFCGCLLFDPQEIGPKIERPVTPFAYTSNNNNNNSNLTNSSIF</sequence>
<reference evidence="1 2" key="1">
    <citation type="submission" date="2024-04" db="EMBL/GenBank/DDBJ databases">
        <title>Tritrichomonas musculus Genome.</title>
        <authorList>
            <person name="Alves-Ferreira E."/>
            <person name="Grigg M."/>
            <person name="Lorenzi H."/>
            <person name="Galac M."/>
        </authorList>
    </citation>
    <scope>NUCLEOTIDE SEQUENCE [LARGE SCALE GENOMIC DNA]</scope>
    <source>
        <strain evidence="1 2">EAF2021</strain>
    </source>
</reference>
<comment type="caution">
    <text evidence="1">The sequence shown here is derived from an EMBL/GenBank/DDBJ whole genome shotgun (WGS) entry which is preliminary data.</text>
</comment>
<dbReference type="EMBL" id="JAPFFF010000018">
    <property type="protein sequence ID" value="KAK8860254.1"/>
    <property type="molecule type" value="Genomic_DNA"/>
</dbReference>
<evidence type="ECO:0000313" key="1">
    <source>
        <dbReference type="EMBL" id="KAK8860254.1"/>
    </source>
</evidence>
<organism evidence="1 2">
    <name type="scientific">Tritrichomonas musculus</name>
    <dbReference type="NCBI Taxonomy" id="1915356"/>
    <lineage>
        <taxon>Eukaryota</taxon>
        <taxon>Metamonada</taxon>
        <taxon>Parabasalia</taxon>
        <taxon>Tritrichomonadida</taxon>
        <taxon>Tritrichomonadidae</taxon>
        <taxon>Tritrichomonas</taxon>
    </lineage>
</organism>
<keyword evidence="2" id="KW-1185">Reference proteome</keyword>
<name>A0ABR2IC98_9EUKA</name>
<accession>A0ABR2IC98</accession>
<dbReference type="Proteomes" id="UP001470230">
    <property type="component" value="Unassembled WGS sequence"/>
</dbReference>
<protein>
    <submittedName>
        <fullName evidence="1">Uncharacterized protein</fullName>
    </submittedName>
</protein>